<dbReference type="Pfam" id="PF19193">
    <property type="entry name" value="Tectonin"/>
    <property type="match status" value="1"/>
</dbReference>
<dbReference type="GO" id="GO:0030246">
    <property type="term" value="F:carbohydrate binding"/>
    <property type="evidence" value="ECO:0007669"/>
    <property type="project" value="UniProtKB-KW"/>
</dbReference>
<evidence type="ECO:0000313" key="5">
    <source>
        <dbReference type="Proteomes" id="UP000693946"/>
    </source>
</evidence>
<accession>A0AAV6R0P9</accession>
<reference evidence="4 5" key="1">
    <citation type="journal article" date="2021" name="Sci. Rep.">
        <title>Chromosome anchoring in Senegalese sole (Solea senegalensis) reveals sex-associated markers and genome rearrangements in flatfish.</title>
        <authorList>
            <person name="Guerrero-Cozar I."/>
            <person name="Gomez-Garrido J."/>
            <person name="Berbel C."/>
            <person name="Martinez-Blanch J.F."/>
            <person name="Alioto T."/>
            <person name="Claros M.G."/>
            <person name="Gagnaire P.A."/>
            <person name="Manchado M."/>
        </authorList>
    </citation>
    <scope>NUCLEOTIDE SEQUENCE [LARGE SCALE GENOMIC DNA]</scope>
    <source>
        <strain evidence="4">Sse05_10M</strain>
    </source>
</reference>
<dbReference type="PANTHER" id="PTHR23250">
    <property type="entry name" value="DYSFERLIN-RELATED"/>
    <property type="match status" value="1"/>
</dbReference>
<evidence type="ECO:0000256" key="1">
    <source>
        <dbReference type="ARBA" id="ARBA00022734"/>
    </source>
</evidence>
<comment type="similarity">
    <text evidence="2">Belongs to the tectonin family.</text>
</comment>
<evidence type="ECO:0000256" key="2">
    <source>
        <dbReference type="ARBA" id="ARBA00038331"/>
    </source>
</evidence>
<organism evidence="4 5">
    <name type="scientific">Solea senegalensis</name>
    <name type="common">Senegalese sole</name>
    <dbReference type="NCBI Taxonomy" id="28829"/>
    <lineage>
        <taxon>Eukaryota</taxon>
        <taxon>Metazoa</taxon>
        <taxon>Chordata</taxon>
        <taxon>Craniata</taxon>
        <taxon>Vertebrata</taxon>
        <taxon>Euteleostomi</taxon>
        <taxon>Actinopterygii</taxon>
        <taxon>Neopterygii</taxon>
        <taxon>Teleostei</taxon>
        <taxon>Neoteleostei</taxon>
        <taxon>Acanthomorphata</taxon>
        <taxon>Carangaria</taxon>
        <taxon>Pleuronectiformes</taxon>
        <taxon>Pleuronectoidei</taxon>
        <taxon>Soleidae</taxon>
        <taxon>Solea</taxon>
    </lineage>
</organism>
<evidence type="ECO:0000256" key="3">
    <source>
        <dbReference type="SAM" id="SignalP"/>
    </source>
</evidence>
<name>A0AAV6R0P9_SOLSE</name>
<feature type="chain" id="PRO_5043540655" evidence="3">
    <location>
        <begin position="20"/>
        <end position="295"/>
    </location>
</feature>
<dbReference type="PANTHER" id="PTHR23250:SF3">
    <property type="entry name" value="FISH-EGG LECTIN-LIKE ISOFORM X1-RELATED"/>
    <property type="match status" value="1"/>
</dbReference>
<dbReference type="Proteomes" id="UP000693946">
    <property type="component" value="Linkage Group LG3"/>
</dbReference>
<gene>
    <name evidence="4" type="ORF">JOB18_047804</name>
</gene>
<protein>
    <submittedName>
        <fullName evidence="4">Uncharacterized protein</fullName>
    </submittedName>
</protein>
<proteinExistence type="inferred from homology"/>
<evidence type="ECO:0000313" key="4">
    <source>
        <dbReference type="EMBL" id="KAG7498034.1"/>
    </source>
</evidence>
<keyword evidence="3" id="KW-0732">Signal</keyword>
<dbReference type="InterPro" id="IPR006624">
    <property type="entry name" value="Beta-propeller_rpt_TECPR"/>
</dbReference>
<keyword evidence="1" id="KW-0430">Lectin</keyword>
<dbReference type="SMART" id="SM00706">
    <property type="entry name" value="TECPR"/>
    <property type="match status" value="2"/>
</dbReference>
<dbReference type="AlphaFoldDB" id="A0AAV6R0P9"/>
<comment type="caution">
    <text evidence="4">The sequence shown here is derived from an EMBL/GenBank/DDBJ whole genome shotgun (WGS) entry which is preliminary data.</text>
</comment>
<sequence>MKVAAAFIVVLCCLAASHALTCKEGPRFYSPEQMDAGLGHVVGVDRYKRPYFLSGLSFYSLGSASLKHVTTGPSGTWGCDSYNKVYKFVAGNWKVASGYTLQQVDAGGPGQVVGIQSSSNRTQCLSEARALAFYGTGSLTWSYLSNVLMYVSCGPETCWGVTNDYKVYVAKIRDNCGRATGWQYVSRGMKMIDVGTDGSVYALSTSGLVYQRTAFSSRSYYGTRWTNIPMCMPIKHLTYDLKNLWVCHPKVTKLIDSASSDRKQPQSACVHRSRGENKIKARVRASLFCSSTPGT</sequence>
<keyword evidence="5" id="KW-1185">Reference proteome</keyword>
<dbReference type="EMBL" id="JAGKHQ010000015">
    <property type="protein sequence ID" value="KAG7498034.1"/>
    <property type="molecule type" value="Genomic_DNA"/>
</dbReference>
<feature type="signal peptide" evidence="3">
    <location>
        <begin position="1"/>
        <end position="19"/>
    </location>
</feature>
<dbReference type="InterPro" id="IPR051513">
    <property type="entry name" value="Tectonin_beta-prop"/>
</dbReference>